<keyword evidence="12 16" id="KW-0472">Membrane</keyword>
<dbReference type="EC" id="2.4.1.257" evidence="4 16"/>
<protein>
    <recommendedName>
        <fullName evidence="6 16">Alpha-1,3/1,6-mannosyltransferase ALG2</fullName>
        <ecNumber evidence="5 16">2.4.1.132</ecNumber>
        <ecNumber evidence="4 16">2.4.1.257</ecNumber>
    </recommendedName>
    <alternativeName>
        <fullName evidence="16">GDP-Man:Man(1)GlcNAc(2)-PP-Dol alpha-1,3-mannosyltransferase</fullName>
    </alternativeName>
</protein>
<feature type="domain" description="Glycosyl transferase family 1" evidence="18">
    <location>
        <begin position="378"/>
        <end position="493"/>
    </location>
</feature>
<feature type="region of interest" description="Disordered" evidence="17">
    <location>
        <begin position="680"/>
        <end position="719"/>
    </location>
</feature>
<dbReference type="Gene3D" id="3.40.50.2000">
    <property type="entry name" value="Glycogen Phosphorylase B"/>
    <property type="match status" value="2"/>
</dbReference>
<comment type="subcellular location">
    <subcellularLocation>
        <location evidence="2 16">Endoplasmic reticulum membrane</location>
    </subcellularLocation>
</comment>
<evidence type="ECO:0000313" key="20">
    <source>
        <dbReference type="EMBL" id="SYW75355.1"/>
    </source>
</evidence>
<keyword evidence="11 16" id="KW-1133">Transmembrane helix</keyword>
<keyword evidence="13" id="KW-0325">Glycoprotein</keyword>
<feature type="compositionally biased region" description="Polar residues" evidence="17">
    <location>
        <begin position="686"/>
        <end position="696"/>
    </location>
</feature>
<evidence type="ECO:0000256" key="3">
    <source>
        <dbReference type="ARBA" id="ARBA00004922"/>
    </source>
</evidence>
<evidence type="ECO:0000256" key="11">
    <source>
        <dbReference type="ARBA" id="ARBA00022989"/>
    </source>
</evidence>
<evidence type="ECO:0000256" key="12">
    <source>
        <dbReference type="ARBA" id="ARBA00023136"/>
    </source>
</evidence>
<evidence type="ECO:0000259" key="19">
    <source>
        <dbReference type="Pfam" id="PF13439"/>
    </source>
</evidence>
<comment type="caution">
    <text evidence="20">The sequence shown here is derived from an EMBL/GenBank/DDBJ whole genome shotgun (WGS) entry which is preliminary data.</text>
</comment>
<dbReference type="GO" id="GO:0005789">
    <property type="term" value="C:endoplasmic reticulum membrane"/>
    <property type="evidence" value="ECO:0007669"/>
    <property type="project" value="UniProtKB-SubCell"/>
</dbReference>
<evidence type="ECO:0000256" key="2">
    <source>
        <dbReference type="ARBA" id="ARBA00004586"/>
    </source>
</evidence>
<keyword evidence="7 16" id="KW-0328">Glycosyltransferase</keyword>
<comment type="function">
    <text evidence="1 16">Mannosylates Man(2)GlcNAc(2)-dolichol diphosphate and Man(1)GlcNAc(2)-dolichol diphosphate to form Man(3)GlcNAc(2)-dolichol diphosphate.</text>
</comment>
<evidence type="ECO:0000256" key="7">
    <source>
        <dbReference type="ARBA" id="ARBA00022676"/>
    </source>
</evidence>
<name>A0A8H8QJN1_9BASI</name>
<evidence type="ECO:0000256" key="4">
    <source>
        <dbReference type="ARBA" id="ARBA00011969"/>
    </source>
</evidence>
<keyword evidence="21" id="KW-1185">Reference proteome</keyword>
<evidence type="ECO:0000256" key="10">
    <source>
        <dbReference type="ARBA" id="ARBA00022824"/>
    </source>
</evidence>
<keyword evidence="8 16" id="KW-0808">Transferase</keyword>
<reference evidence="20" key="1">
    <citation type="submission" date="2018-08" db="EMBL/GenBank/DDBJ databases">
        <authorList>
            <person name="Guldener U."/>
        </authorList>
    </citation>
    <scope>NUCLEOTIDE SEQUENCE</scope>
    <source>
        <strain evidence="20">UB2</strain>
    </source>
</reference>
<dbReference type="Pfam" id="PF00534">
    <property type="entry name" value="Glycos_transf_1"/>
    <property type="match status" value="1"/>
</dbReference>
<dbReference type="Pfam" id="PF13439">
    <property type="entry name" value="Glyco_transf_4"/>
    <property type="match status" value="1"/>
</dbReference>
<dbReference type="PANTHER" id="PTHR45918:SF1">
    <property type="entry name" value="ALPHA-1,3_1,6-MANNOSYLTRANSFERASE ALG2"/>
    <property type="match status" value="1"/>
</dbReference>
<feature type="compositionally biased region" description="Low complexity" evidence="17">
    <location>
        <begin position="697"/>
        <end position="708"/>
    </location>
</feature>
<evidence type="ECO:0000256" key="8">
    <source>
        <dbReference type="ARBA" id="ARBA00022679"/>
    </source>
</evidence>
<dbReference type="FunFam" id="3.40.50.2000:FF:000437">
    <property type="entry name" value="Alpha-1,3/1,6-mannosyltransferase alg2"/>
    <property type="match status" value="1"/>
</dbReference>
<dbReference type="GO" id="GO:0004378">
    <property type="term" value="F:GDP-Man:Man(1)GlcNAc(2)-PP-Dol alpha-1,3-mannosyltransferase activity"/>
    <property type="evidence" value="ECO:0007669"/>
    <property type="project" value="UniProtKB-UniRule"/>
</dbReference>
<feature type="transmembrane region" description="Helical" evidence="16">
    <location>
        <begin position="728"/>
        <end position="746"/>
    </location>
</feature>
<keyword evidence="10 16" id="KW-0256">Endoplasmic reticulum</keyword>
<comment type="catalytic activity">
    <reaction evidence="15 16">
        <text>an alpha-D-Man-(1-&gt;3)-beta-D-Man-(1-&gt;4)-beta-D-GlcNAc-(1-&gt;4)-alpha-D-GlcNAc-diphospho-di-trans,poly-cis-dolichol + GDP-alpha-D-mannose = an alpha-D-Man-(1-&gt;3)-[alpha-D-Man-(1-&gt;6)]-beta-D-Man-(1-&gt;4)-beta-D-GlcNAc-(1-&gt;4)-alpha-D-GlcNAc-diphospho-di-trans,poly-cis-dolichol + GDP + H(+)</text>
        <dbReference type="Rhea" id="RHEA:29519"/>
        <dbReference type="Rhea" id="RHEA-COMP:19513"/>
        <dbReference type="Rhea" id="RHEA-COMP:19515"/>
        <dbReference type="ChEBI" id="CHEBI:15378"/>
        <dbReference type="ChEBI" id="CHEBI:57527"/>
        <dbReference type="ChEBI" id="CHEBI:58189"/>
        <dbReference type="ChEBI" id="CHEBI:132510"/>
        <dbReference type="ChEBI" id="CHEBI:132511"/>
        <dbReference type="EC" id="2.4.1.257"/>
    </reaction>
    <physiologicalReaction direction="left-to-right" evidence="15 16">
        <dbReference type="Rhea" id="RHEA:29520"/>
    </physiologicalReaction>
</comment>
<feature type="domain" description="Glycosyltransferase subfamily 4-like N-terminal" evidence="19">
    <location>
        <begin position="32"/>
        <end position="245"/>
    </location>
</feature>
<dbReference type="InterPro" id="IPR027054">
    <property type="entry name" value="ALG2"/>
</dbReference>
<dbReference type="UniPathway" id="UPA00378"/>
<dbReference type="InterPro" id="IPR028098">
    <property type="entry name" value="Glyco_trans_4-like_N"/>
</dbReference>
<dbReference type="EC" id="2.4.1.132" evidence="5 16"/>
<evidence type="ECO:0000313" key="21">
    <source>
        <dbReference type="Proteomes" id="UP000658997"/>
    </source>
</evidence>
<feature type="transmembrane region" description="Helical" evidence="16">
    <location>
        <begin position="526"/>
        <end position="549"/>
    </location>
</feature>
<proteinExistence type="inferred from homology"/>
<evidence type="ECO:0000256" key="15">
    <source>
        <dbReference type="ARBA" id="ARBA00045104"/>
    </source>
</evidence>
<evidence type="ECO:0000256" key="13">
    <source>
        <dbReference type="ARBA" id="ARBA00023180"/>
    </source>
</evidence>
<evidence type="ECO:0000259" key="18">
    <source>
        <dbReference type="Pfam" id="PF00534"/>
    </source>
</evidence>
<evidence type="ECO:0000256" key="9">
    <source>
        <dbReference type="ARBA" id="ARBA00022692"/>
    </source>
</evidence>
<dbReference type="AlphaFoldDB" id="A0A8H8QJN1"/>
<keyword evidence="9 16" id="KW-0812">Transmembrane</keyword>
<dbReference type="PANTHER" id="PTHR45918">
    <property type="entry name" value="ALPHA-1,3/1,6-MANNOSYLTRANSFERASE ALG2"/>
    <property type="match status" value="1"/>
</dbReference>
<sequence>MVLDRHSAAVANSVHSPRKKLRIGFVHPDLGIGGAEKLVVDAALSLQQLGHEVVILTSHHNPRHCFEPTRDGTLKVQVMHTLVPRSIFGSFHLPCAILQQMSLVFQLILAVMLFNYPGTLPRFVTRRLTSSPPIPGFDLFFFDQLPAGIPWLKILLATRVVYYCHFPDKDIGNSIAMQKAHARGESGPSVLRKVYRLPFDLFEEGTTDYADKILVNSEFTSAQFVKSFFRLRRQPRVVYPGVDYSQFEPKKVEEGMKRLEKEAEGMGDPIRSQIARFCRDESKTTLLSVNRFEAKKNVALALEAFAIARKELAATEGDVDRLRLVLVGGYDKRVGDNVATLKELQIQAKELGLSAVTMSYNRATFEVPTTAPPAEELGRANVVFLPSLPMPLIHTLLLNPSSKALLYTPTEEHFGIVPLEAMACGLPVLATNTGGPVETVVDLALTSDSSHTNDSGTGLLRHPSPPIWAVSIIALLKLSPQDREKISTAAKKRVQEKFSTEVLSLALEKACYDAYELGRVRGDEGLYQWGSTGAVFIVMSTLFWINVYFSHDKWLAQQAAKLAREKDKWLAELRAGGALAFVLALASNAEAQATAGVPASINVGNGQATAAIPSGLGGLSTGTTAQFTPGAAIPGTASPYYVATDAAESATLASLLTHYSQGLTAATPTTGPPIGISTGVPGGFTGNNTGSIPNAATTSTGPRSSTSGNAQGQSSGADSLTRCGQGGLWKASMGVFVGIVGGAAWIL</sequence>
<gene>
    <name evidence="20" type="ORF">UBRO2_00590</name>
</gene>
<evidence type="ECO:0000256" key="14">
    <source>
        <dbReference type="ARBA" id="ARBA00045103"/>
    </source>
</evidence>
<evidence type="ECO:0000256" key="16">
    <source>
        <dbReference type="RuleBase" id="RU367136"/>
    </source>
</evidence>
<organism evidence="20 21">
    <name type="scientific">Ustilago bromivora</name>
    <dbReference type="NCBI Taxonomy" id="307758"/>
    <lineage>
        <taxon>Eukaryota</taxon>
        <taxon>Fungi</taxon>
        <taxon>Dikarya</taxon>
        <taxon>Basidiomycota</taxon>
        <taxon>Ustilaginomycotina</taxon>
        <taxon>Ustilaginomycetes</taxon>
        <taxon>Ustilaginales</taxon>
        <taxon>Ustilaginaceae</taxon>
        <taxon>Ustilago</taxon>
    </lineage>
</organism>
<evidence type="ECO:0000256" key="6">
    <source>
        <dbReference type="ARBA" id="ARBA00019218"/>
    </source>
</evidence>
<comment type="similarity">
    <text evidence="16">Belongs to the glycosyltransferase group 1 family.</text>
</comment>
<dbReference type="EMBL" id="ULHB01000006">
    <property type="protein sequence ID" value="SYW75355.1"/>
    <property type="molecule type" value="Genomic_DNA"/>
</dbReference>
<dbReference type="InterPro" id="IPR001296">
    <property type="entry name" value="Glyco_trans_1"/>
</dbReference>
<comment type="pathway">
    <text evidence="3 16">Protein modification; protein glycosylation.</text>
</comment>
<evidence type="ECO:0000256" key="1">
    <source>
        <dbReference type="ARBA" id="ARBA00003142"/>
    </source>
</evidence>
<evidence type="ECO:0000256" key="5">
    <source>
        <dbReference type="ARBA" id="ARBA00012649"/>
    </source>
</evidence>
<feature type="compositionally biased region" description="Polar residues" evidence="17">
    <location>
        <begin position="709"/>
        <end position="718"/>
    </location>
</feature>
<dbReference type="Proteomes" id="UP000658997">
    <property type="component" value="Unassembled WGS sequence"/>
</dbReference>
<accession>A0A8H8QJN1</accession>
<dbReference type="SUPFAM" id="SSF53756">
    <property type="entry name" value="UDP-Glycosyltransferase/glycogen phosphorylase"/>
    <property type="match status" value="1"/>
</dbReference>
<dbReference type="GO" id="GO:0102704">
    <property type="term" value="F:GDP-Man:Man(2)GlcNAc(2)-PP-Dol alpha-1,6-mannosyltransferase activity"/>
    <property type="evidence" value="ECO:0007669"/>
    <property type="project" value="UniProtKB-UniRule"/>
</dbReference>
<evidence type="ECO:0000256" key="17">
    <source>
        <dbReference type="SAM" id="MobiDB-lite"/>
    </source>
</evidence>
<comment type="catalytic activity">
    <reaction evidence="14 16">
        <text>a beta-D-Man-(1-&gt;4)-beta-D-GlcNAc-(1-&gt;4)-alpha-D-GlcNAc-diphospho-di-trans,poly-cis-dolichol + GDP-alpha-D-mannose = an alpha-D-Man-(1-&gt;3)-beta-D-Man-(1-&gt;4)-beta-D-GlcNAc-(1-&gt;4)-alpha-D-GlcNAc-diphospho-di-trans,poly-cis-dolichol + GDP + H(+)</text>
        <dbReference type="Rhea" id="RHEA:29515"/>
        <dbReference type="Rhea" id="RHEA-COMP:19511"/>
        <dbReference type="Rhea" id="RHEA-COMP:19513"/>
        <dbReference type="ChEBI" id="CHEBI:15378"/>
        <dbReference type="ChEBI" id="CHEBI:57527"/>
        <dbReference type="ChEBI" id="CHEBI:58189"/>
        <dbReference type="ChEBI" id="CHEBI:58472"/>
        <dbReference type="ChEBI" id="CHEBI:132510"/>
        <dbReference type="EC" id="2.4.1.132"/>
    </reaction>
    <physiologicalReaction direction="left-to-right" evidence="14 16">
        <dbReference type="Rhea" id="RHEA:29516"/>
    </physiologicalReaction>
</comment>